<dbReference type="Proteomes" id="UP001281130">
    <property type="component" value="Unassembled WGS sequence"/>
</dbReference>
<dbReference type="HOGENOM" id="CLU_3239139_0_0_11"/>
<gene>
    <name evidence="2" type="ORF">RradSPS_0807</name>
    <name evidence="3" type="ORF">SIL72_05595</name>
</gene>
<name>A0A023X280_RUBRA</name>
<keyword evidence="1" id="KW-0812">Transmembrane</keyword>
<protein>
    <submittedName>
        <fullName evidence="2">Uncharacterized protein</fullName>
    </submittedName>
</protein>
<evidence type="ECO:0000256" key="1">
    <source>
        <dbReference type="SAM" id="Phobius"/>
    </source>
</evidence>
<keyword evidence="4" id="KW-1185">Reference proteome</keyword>
<accession>A0A023X280</accession>
<proteinExistence type="predicted"/>
<keyword evidence="1" id="KW-1133">Transmembrane helix</keyword>
<evidence type="ECO:0000313" key="4">
    <source>
        <dbReference type="Proteomes" id="UP000025229"/>
    </source>
</evidence>
<reference evidence="3" key="2">
    <citation type="submission" date="2023-11" db="EMBL/GenBank/DDBJ databases">
        <title>MicrobeMod: A computational toolkit for identifying prokaryotic methylation and restriction-modification with nanopore sequencing.</title>
        <authorList>
            <person name="Crits-Christoph A."/>
            <person name="Kang S.C."/>
            <person name="Lee H."/>
            <person name="Ostrov N."/>
        </authorList>
    </citation>
    <scope>NUCLEOTIDE SEQUENCE</scope>
    <source>
        <strain evidence="3">ATCC 51242</strain>
    </source>
</reference>
<dbReference type="RefSeq" id="WP_267890221.1">
    <property type="nucleotide sequence ID" value="NZ_CP007514.1"/>
</dbReference>
<dbReference type="EMBL" id="JAWXXX010000001">
    <property type="protein sequence ID" value="MDX5893500.1"/>
    <property type="molecule type" value="Genomic_DNA"/>
</dbReference>
<dbReference type="Proteomes" id="UP000025229">
    <property type="component" value="Chromosome"/>
</dbReference>
<dbReference type="KEGG" id="rrd:RradSPS_0807"/>
<dbReference type="AlphaFoldDB" id="A0A023X280"/>
<keyword evidence="1" id="KW-0472">Membrane</keyword>
<sequence length="43" mass="4868">MDRLLKGLEDGTRTFIKSPVLVFGAMGLMVAFKVISDRRARDR</sequence>
<dbReference type="EMBL" id="CP007514">
    <property type="protein sequence ID" value="AHY46090.1"/>
    <property type="molecule type" value="Genomic_DNA"/>
</dbReference>
<feature type="transmembrane region" description="Helical" evidence="1">
    <location>
        <begin position="15"/>
        <end position="35"/>
    </location>
</feature>
<organism evidence="2 4">
    <name type="scientific">Rubrobacter radiotolerans</name>
    <name type="common">Arthrobacter radiotolerans</name>
    <dbReference type="NCBI Taxonomy" id="42256"/>
    <lineage>
        <taxon>Bacteria</taxon>
        <taxon>Bacillati</taxon>
        <taxon>Actinomycetota</taxon>
        <taxon>Rubrobacteria</taxon>
        <taxon>Rubrobacterales</taxon>
        <taxon>Rubrobacteraceae</taxon>
        <taxon>Rubrobacter</taxon>
    </lineage>
</organism>
<evidence type="ECO:0000313" key="2">
    <source>
        <dbReference type="EMBL" id="AHY46090.1"/>
    </source>
</evidence>
<evidence type="ECO:0000313" key="3">
    <source>
        <dbReference type="EMBL" id="MDX5893500.1"/>
    </source>
</evidence>
<reference evidence="2 4" key="1">
    <citation type="submission" date="2014-03" db="EMBL/GenBank/DDBJ databases">
        <title>Complete genome sequence of the Radio-Resistant Rubrobacter radiotolerans RSPS-4.</title>
        <authorList>
            <person name="Egas C.C."/>
            <person name="Barroso C.C."/>
            <person name="Froufe H.J.C."/>
            <person name="Pacheco J.J."/>
            <person name="Albuquerque L.L."/>
            <person name="da Costa M.M.S."/>
        </authorList>
    </citation>
    <scope>NUCLEOTIDE SEQUENCE [LARGE SCALE GENOMIC DNA]</scope>
    <source>
        <strain evidence="2 4">RSPS-4</strain>
    </source>
</reference>